<keyword evidence="2" id="KW-1185">Reference proteome</keyword>
<dbReference type="EMBL" id="JALJOU010000045">
    <property type="protein sequence ID" value="KAK9831482.1"/>
    <property type="molecule type" value="Genomic_DNA"/>
</dbReference>
<evidence type="ECO:0000313" key="2">
    <source>
        <dbReference type="Proteomes" id="UP001445335"/>
    </source>
</evidence>
<evidence type="ECO:0000313" key="1">
    <source>
        <dbReference type="EMBL" id="KAK9831482.1"/>
    </source>
</evidence>
<name>A0AAW1RE54_9CHLO</name>
<organism evidence="1 2">
    <name type="scientific">Elliptochloris bilobata</name>
    <dbReference type="NCBI Taxonomy" id="381761"/>
    <lineage>
        <taxon>Eukaryota</taxon>
        <taxon>Viridiplantae</taxon>
        <taxon>Chlorophyta</taxon>
        <taxon>core chlorophytes</taxon>
        <taxon>Trebouxiophyceae</taxon>
        <taxon>Trebouxiophyceae incertae sedis</taxon>
        <taxon>Elliptochloris clade</taxon>
        <taxon>Elliptochloris</taxon>
    </lineage>
</organism>
<sequence length="76" mass="8408">MRDRGRLLRARLEASNKWLLTATWSSAAGCLEGRPASQSQPPELCLDDFNKSAAMRARRAEGASVATKDAWLREGF</sequence>
<reference evidence="1 2" key="1">
    <citation type="journal article" date="2024" name="Nat. Commun.">
        <title>Phylogenomics reveals the evolutionary origins of lichenization in chlorophyte algae.</title>
        <authorList>
            <person name="Puginier C."/>
            <person name="Libourel C."/>
            <person name="Otte J."/>
            <person name="Skaloud P."/>
            <person name="Haon M."/>
            <person name="Grisel S."/>
            <person name="Petersen M."/>
            <person name="Berrin J.G."/>
            <person name="Delaux P.M."/>
            <person name="Dal Grande F."/>
            <person name="Keller J."/>
        </authorList>
    </citation>
    <scope>NUCLEOTIDE SEQUENCE [LARGE SCALE GENOMIC DNA]</scope>
    <source>
        <strain evidence="1 2">SAG 245.80</strain>
    </source>
</reference>
<gene>
    <name evidence="1" type="ORF">WJX81_000401</name>
</gene>
<dbReference type="AlphaFoldDB" id="A0AAW1RE54"/>
<protein>
    <recommendedName>
        <fullName evidence="3">Secreted protein</fullName>
    </recommendedName>
</protein>
<dbReference type="Proteomes" id="UP001445335">
    <property type="component" value="Unassembled WGS sequence"/>
</dbReference>
<evidence type="ECO:0008006" key="3">
    <source>
        <dbReference type="Google" id="ProtNLM"/>
    </source>
</evidence>
<dbReference type="PROSITE" id="PS51257">
    <property type="entry name" value="PROKAR_LIPOPROTEIN"/>
    <property type="match status" value="1"/>
</dbReference>
<proteinExistence type="predicted"/>
<comment type="caution">
    <text evidence="1">The sequence shown here is derived from an EMBL/GenBank/DDBJ whole genome shotgun (WGS) entry which is preliminary data.</text>
</comment>
<accession>A0AAW1RE54</accession>